<proteinExistence type="inferred from homology"/>
<dbReference type="GO" id="GO:0005576">
    <property type="term" value="C:extracellular region"/>
    <property type="evidence" value="ECO:0007669"/>
    <property type="project" value="InterPro"/>
</dbReference>
<dbReference type="Pfam" id="PF05461">
    <property type="entry name" value="ApoL"/>
    <property type="match status" value="1"/>
</dbReference>
<dbReference type="GO" id="GO:0016020">
    <property type="term" value="C:membrane"/>
    <property type="evidence" value="ECO:0007669"/>
    <property type="project" value="TreeGrafter"/>
</dbReference>
<dbReference type="GO" id="GO:0045601">
    <property type="term" value="P:regulation of endothelial cell differentiation"/>
    <property type="evidence" value="ECO:0007669"/>
    <property type="project" value="TreeGrafter"/>
</dbReference>
<dbReference type="InterPro" id="IPR008405">
    <property type="entry name" value="ApoL"/>
</dbReference>
<organism evidence="3 4">
    <name type="scientific">Geotrypetes seraphini</name>
    <name type="common">Gaboon caecilian</name>
    <name type="synonym">Caecilia seraphini</name>
    <dbReference type="NCBI Taxonomy" id="260995"/>
    <lineage>
        <taxon>Eukaryota</taxon>
        <taxon>Metazoa</taxon>
        <taxon>Chordata</taxon>
        <taxon>Craniata</taxon>
        <taxon>Vertebrata</taxon>
        <taxon>Euteleostomi</taxon>
        <taxon>Amphibia</taxon>
        <taxon>Gymnophiona</taxon>
        <taxon>Geotrypetes</taxon>
    </lineage>
</organism>
<feature type="transmembrane region" description="Helical" evidence="2">
    <location>
        <begin position="65"/>
        <end position="87"/>
    </location>
</feature>
<evidence type="ECO:0000313" key="3">
    <source>
        <dbReference type="Proteomes" id="UP000515159"/>
    </source>
</evidence>
<feature type="transmembrane region" description="Helical" evidence="2">
    <location>
        <begin position="93"/>
        <end position="117"/>
    </location>
</feature>
<keyword evidence="3" id="KW-1185">Reference proteome</keyword>
<dbReference type="AlphaFoldDB" id="A0A6P8PRM8"/>
<protein>
    <submittedName>
        <fullName evidence="4">Apolipoprotein L domain-containing protein 1-like</fullName>
    </submittedName>
</protein>
<sequence>MPATEEKRMLDETAALSWHATSSPTSQSVLFLMDQRNQLYDQVMRLHKIAARIDKLHKRSVVTTLMGNCLSIAGALTAIVGLLLTPITFGASLLASSIGLGVAAAGGAANVTSDLSLSFSNSKELRKVQEIDEACRKQLKEIWECLALEQQLTGTVGYDPWATKESPADSVRFMILSGSHDFLVPKYSEEATKGSQAVLRAKVQKLAMHLESCIHVLDTMCDRLQLEKMALDTKALLNCN</sequence>
<dbReference type="PANTHER" id="PTHR14096:SF1">
    <property type="entry name" value="APOLIPOPROTEIN L DOMAIN-CONTAINING PROTEIN 1"/>
    <property type="match status" value="1"/>
</dbReference>
<comment type="similarity">
    <text evidence="1">Belongs to the apolipoprotein L family.</text>
</comment>
<name>A0A6P8PRM8_GEOSA</name>
<dbReference type="GO" id="GO:0006869">
    <property type="term" value="P:lipid transport"/>
    <property type="evidence" value="ECO:0007669"/>
    <property type="project" value="InterPro"/>
</dbReference>
<dbReference type="GO" id="GO:0008289">
    <property type="term" value="F:lipid binding"/>
    <property type="evidence" value="ECO:0007669"/>
    <property type="project" value="InterPro"/>
</dbReference>
<dbReference type="InParanoid" id="A0A6P8PRM8"/>
<keyword evidence="2" id="KW-0472">Membrane</keyword>
<dbReference type="RefSeq" id="XP_033790922.1">
    <property type="nucleotide sequence ID" value="XM_033935031.1"/>
</dbReference>
<gene>
    <name evidence="4" type="primary">LOC117355916</name>
</gene>
<keyword evidence="2" id="KW-0812">Transmembrane</keyword>
<dbReference type="GeneID" id="117355916"/>
<evidence type="ECO:0000313" key="4">
    <source>
        <dbReference type="RefSeq" id="XP_033790922.1"/>
    </source>
</evidence>
<accession>A0A6P8PRM8</accession>
<dbReference type="Proteomes" id="UP000515159">
    <property type="component" value="Chromosome 2"/>
</dbReference>
<keyword evidence="2" id="KW-1133">Transmembrane helix</keyword>
<reference evidence="4" key="1">
    <citation type="submission" date="2025-08" db="UniProtKB">
        <authorList>
            <consortium name="RefSeq"/>
        </authorList>
    </citation>
    <scope>IDENTIFICATION</scope>
</reference>
<evidence type="ECO:0000256" key="2">
    <source>
        <dbReference type="SAM" id="Phobius"/>
    </source>
</evidence>
<evidence type="ECO:0000256" key="1">
    <source>
        <dbReference type="ARBA" id="ARBA00010090"/>
    </source>
</evidence>
<dbReference type="KEGG" id="gsh:117355916"/>
<dbReference type="GO" id="GO:0042157">
    <property type="term" value="P:lipoprotein metabolic process"/>
    <property type="evidence" value="ECO:0007669"/>
    <property type="project" value="InterPro"/>
</dbReference>
<dbReference type="GO" id="GO:0001525">
    <property type="term" value="P:angiogenesis"/>
    <property type="evidence" value="ECO:0007669"/>
    <property type="project" value="TreeGrafter"/>
</dbReference>
<dbReference type="OrthoDB" id="6363454at2759"/>
<dbReference type="FunCoup" id="A0A6P8PRM8">
    <property type="interactions" value="39"/>
</dbReference>
<dbReference type="PANTHER" id="PTHR14096">
    <property type="entry name" value="APOLIPOPROTEIN L"/>
    <property type="match status" value="1"/>
</dbReference>